<sequence>MNLKPTRFIIETGSPVVLTEFCPQFDSLVYEGLRQATLLEHDEILSKMKELILWNPFLGVFHASAMRFGITSERGLVAKQYIRVDSLRGKLSSKNFSPNGKGGRYVGVLTAGGAFKPRLTERLAYESPFVCFDAVCDAPKVEKLLTNMFIGVGYDAYKGQGEIMNISSIPLSEDVSITCNGEARRNIPLLGNEAIKGIKSFSPLVPPYYSDNKVNCISAQRVSVITHANVTRNV</sequence>
<protein>
    <submittedName>
        <fullName evidence="1">Uncharacterized protein</fullName>
    </submittedName>
</protein>
<dbReference type="Proteomes" id="UP000191946">
    <property type="component" value="Unassembled WGS sequence"/>
</dbReference>
<evidence type="ECO:0000313" key="1">
    <source>
        <dbReference type="EMBL" id="OQK03945.1"/>
    </source>
</evidence>
<dbReference type="AlphaFoldDB" id="A0AAX0MK84"/>
<organism evidence="1 2">
    <name type="scientific">Vibrio parahaemolyticus</name>
    <dbReference type="NCBI Taxonomy" id="670"/>
    <lineage>
        <taxon>Bacteria</taxon>
        <taxon>Pseudomonadati</taxon>
        <taxon>Pseudomonadota</taxon>
        <taxon>Gammaproteobacteria</taxon>
        <taxon>Vibrionales</taxon>
        <taxon>Vibrionaceae</taxon>
        <taxon>Vibrio</taxon>
    </lineage>
</organism>
<accession>A0AAX0MK84</accession>
<evidence type="ECO:0000313" key="2">
    <source>
        <dbReference type="Proteomes" id="UP000191946"/>
    </source>
</evidence>
<proteinExistence type="predicted"/>
<dbReference type="EMBL" id="LHQV01000005">
    <property type="protein sequence ID" value="OQK03945.1"/>
    <property type="molecule type" value="Genomic_DNA"/>
</dbReference>
<keyword evidence="2" id="KW-1185">Reference proteome</keyword>
<reference evidence="1 2" key="1">
    <citation type="submission" date="2015-08" db="EMBL/GenBank/DDBJ databases">
        <title>Draft Genome Sequences of Vibrio parahaemolyticus Strains.</title>
        <authorList>
            <person name="Gonzalez-Escalona N."/>
            <person name="DePaola A."/>
        </authorList>
    </citation>
    <scope>NUCLEOTIDE SEQUENCE [LARGE SCALE GENOMIC DNA]</scope>
    <source>
        <strain evidence="1 2">CFSAN001621</strain>
    </source>
</reference>
<gene>
    <name evidence="1" type="ORF">AKG60_03290</name>
</gene>
<comment type="caution">
    <text evidence="1">The sequence shown here is derived from an EMBL/GenBank/DDBJ whole genome shotgun (WGS) entry which is preliminary data.</text>
</comment>
<name>A0AAX0MK84_VIBPH</name>